<evidence type="ECO:0000313" key="1">
    <source>
        <dbReference type="EMBL" id="MFJ2825930.1"/>
    </source>
</evidence>
<reference evidence="1 2" key="1">
    <citation type="submission" date="2024-10" db="EMBL/GenBank/DDBJ databases">
        <title>The Natural Products Discovery Center: Release of the First 8490 Sequenced Strains for Exploring Actinobacteria Biosynthetic Diversity.</title>
        <authorList>
            <person name="Kalkreuter E."/>
            <person name="Kautsar S.A."/>
            <person name="Yang D."/>
            <person name="Bader C.D."/>
            <person name="Teijaro C.N."/>
            <person name="Fluegel L."/>
            <person name="Davis C.M."/>
            <person name="Simpson J.R."/>
            <person name="Lauterbach L."/>
            <person name="Steele A.D."/>
            <person name="Gui C."/>
            <person name="Meng S."/>
            <person name="Li G."/>
            <person name="Viehrig K."/>
            <person name="Ye F."/>
            <person name="Su P."/>
            <person name="Kiefer A.F."/>
            <person name="Nichols A."/>
            <person name="Cepeda A.J."/>
            <person name="Yan W."/>
            <person name="Fan B."/>
            <person name="Jiang Y."/>
            <person name="Adhikari A."/>
            <person name="Zheng C.-J."/>
            <person name="Schuster L."/>
            <person name="Cowan T.M."/>
            <person name="Smanski M.J."/>
            <person name="Chevrette M.G."/>
            <person name="De Carvalho L.P.S."/>
            <person name="Shen B."/>
        </authorList>
    </citation>
    <scope>NUCLEOTIDE SEQUENCE [LARGE SCALE GENOMIC DNA]</scope>
    <source>
        <strain evidence="1 2">NPDC087220</strain>
    </source>
</reference>
<organism evidence="1 2">
    <name type="scientific">Streptomyces toxytricini</name>
    <name type="common">Actinomyces toxytricini</name>
    <dbReference type="NCBI Taxonomy" id="67369"/>
    <lineage>
        <taxon>Bacteria</taxon>
        <taxon>Bacillati</taxon>
        <taxon>Actinomycetota</taxon>
        <taxon>Actinomycetes</taxon>
        <taxon>Kitasatosporales</taxon>
        <taxon>Streptomycetaceae</taxon>
        <taxon>Streptomyces</taxon>
    </lineage>
</organism>
<comment type="caution">
    <text evidence="1">The sequence shown here is derived from an EMBL/GenBank/DDBJ whole genome shotgun (WGS) entry which is preliminary data.</text>
</comment>
<keyword evidence="2" id="KW-1185">Reference proteome</keyword>
<sequence length="124" mass="13363">MEAHVDLWLGELGAPPLGTDAGLTPVDELRLTNRPLLLERLKRARTLTHAWEAAHDEPASGLPGDPESLVAEATAAGLLDFLPLDDATTLRWLQTGDRWPAAVPLALTPEDLGLTTSQLDDAER</sequence>
<accession>A0ABW8ERN9</accession>
<protein>
    <submittedName>
        <fullName evidence="1">Uncharacterized protein</fullName>
    </submittedName>
</protein>
<gene>
    <name evidence="1" type="ORF">ACIO7M_33215</name>
</gene>
<proteinExistence type="predicted"/>
<dbReference type="Proteomes" id="UP001617351">
    <property type="component" value="Unassembled WGS sequence"/>
</dbReference>
<evidence type="ECO:0000313" key="2">
    <source>
        <dbReference type="Proteomes" id="UP001617351"/>
    </source>
</evidence>
<name>A0ABW8ERN9_STRT5</name>
<dbReference type="RefSeq" id="WP_402387900.1">
    <property type="nucleotide sequence ID" value="NZ_JBIUYY010000025.1"/>
</dbReference>
<dbReference type="EMBL" id="JBIUYY010000025">
    <property type="protein sequence ID" value="MFJ2825930.1"/>
    <property type="molecule type" value="Genomic_DNA"/>
</dbReference>